<dbReference type="Pfam" id="PF13715">
    <property type="entry name" value="CarbopepD_reg_2"/>
    <property type="match status" value="1"/>
</dbReference>
<name>A0A1T5C0S6_9FLAO</name>
<dbReference type="SUPFAM" id="SSF49452">
    <property type="entry name" value="Starch-binding domain-like"/>
    <property type="match status" value="1"/>
</dbReference>
<dbReference type="GO" id="GO:0030246">
    <property type="term" value="F:carbohydrate binding"/>
    <property type="evidence" value="ECO:0007669"/>
    <property type="project" value="InterPro"/>
</dbReference>
<dbReference type="OrthoDB" id="1443962at2"/>
<sequence>MKQVFFLITLMICSLSFGQENSSLQGNILDGELFNEPLLMATVSIENTTLSTHTNFHGKFEFDNLTPGTYNIIVQFLGYETIKLPVTITSGETINVQASLQSKTLSLIGISTLKTTSK</sequence>
<evidence type="ECO:0000313" key="1">
    <source>
        <dbReference type="EMBL" id="SKB52985.1"/>
    </source>
</evidence>
<dbReference type="AlphaFoldDB" id="A0A1T5C0S6"/>
<organism evidence="1 2">
    <name type="scientific">Maribacter arcticus</name>
    <dbReference type="NCBI Taxonomy" id="561365"/>
    <lineage>
        <taxon>Bacteria</taxon>
        <taxon>Pseudomonadati</taxon>
        <taxon>Bacteroidota</taxon>
        <taxon>Flavobacteriia</taxon>
        <taxon>Flavobacteriales</taxon>
        <taxon>Flavobacteriaceae</taxon>
        <taxon>Maribacter</taxon>
    </lineage>
</organism>
<proteinExistence type="predicted"/>
<protein>
    <submittedName>
        <fullName evidence="1">CarboxypepD_reg-like domain-containing protein</fullName>
    </submittedName>
</protein>
<dbReference type="STRING" id="561365.SAMN05660866_01988"/>
<reference evidence="2" key="1">
    <citation type="submission" date="2017-02" db="EMBL/GenBank/DDBJ databases">
        <authorList>
            <person name="Varghese N."/>
            <person name="Submissions S."/>
        </authorList>
    </citation>
    <scope>NUCLEOTIDE SEQUENCE [LARGE SCALE GENOMIC DNA]</scope>
    <source>
        <strain evidence="2">DSM 23546</strain>
    </source>
</reference>
<keyword evidence="2" id="KW-1185">Reference proteome</keyword>
<dbReference type="EMBL" id="FUYL01000005">
    <property type="protein sequence ID" value="SKB52985.1"/>
    <property type="molecule type" value="Genomic_DNA"/>
</dbReference>
<dbReference type="InterPro" id="IPR013784">
    <property type="entry name" value="Carb-bd-like_fold"/>
</dbReference>
<dbReference type="Proteomes" id="UP000190339">
    <property type="component" value="Unassembled WGS sequence"/>
</dbReference>
<accession>A0A1T5C0S6</accession>
<dbReference type="RefSeq" id="WP_079512444.1">
    <property type="nucleotide sequence ID" value="NZ_CAXBOB010000094.1"/>
</dbReference>
<evidence type="ECO:0000313" key="2">
    <source>
        <dbReference type="Proteomes" id="UP000190339"/>
    </source>
</evidence>
<dbReference type="Gene3D" id="2.60.40.1120">
    <property type="entry name" value="Carboxypeptidase-like, regulatory domain"/>
    <property type="match status" value="1"/>
</dbReference>
<gene>
    <name evidence="1" type="ORF">SAMN05660866_01988</name>
</gene>